<keyword evidence="2 5" id="KW-0812">Transmembrane</keyword>
<dbReference type="OrthoDB" id="163141at2"/>
<dbReference type="RefSeq" id="WP_129889397.1">
    <property type="nucleotide sequence ID" value="NZ_CP035758.1"/>
</dbReference>
<dbReference type="EMBL" id="CP035758">
    <property type="protein sequence ID" value="QBD78344.1"/>
    <property type="molecule type" value="Genomic_DNA"/>
</dbReference>
<evidence type="ECO:0000313" key="8">
    <source>
        <dbReference type="Proteomes" id="UP000290365"/>
    </source>
</evidence>
<dbReference type="PIRSF" id="PIRSF006648">
    <property type="entry name" value="DrrB"/>
    <property type="match status" value="1"/>
</dbReference>
<feature type="transmembrane region" description="Helical" evidence="5">
    <location>
        <begin position="27"/>
        <end position="47"/>
    </location>
</feature>
<dbReference type="Pfam" id="PF01061">
    <property type="entry name" value="ABC2_membrane"/>
    <property type="match status" value="1"/>
</dbReference>
<evidence type="ECO:0000256" key="4">
    <source>
        <dbReference type="ARBA" id="ARBA00023136"/>
    </source>
</evidence>
<dbReference type="AlphaFoldDB" id="A0A4P6JSG8"/>
<reference evidence="7 8" key="1">
    <citation type="submission" date="2019-01" db="EMBL/GenBank/DDBJ databases">
        <title>Ktedonosporobacter rubrisoli SCAWS-G2.</title>
        <authorList>
            <person name="Huang Y."/>
            <person name="Yan B."/>
        </authorList>
    </citation>
    <scope>NUCLEOTIDE SEQUENCE [LARGE SCALE GENOMIC DNA]</scope>
    <source>
        <strain evidence="7 8">SCAWS-G2</strain>
    </source>
</reference>
<comment type="similarity">
    <text evidence="5">Belongs to the ABC-2 integral membrane protein family.</text>
</comment>
<dbReference type="GO" id="GO:0043190">
    <property type="term" value="C:ATP-binding cassette (ABC) transporter complex"/>
    <property type="evidence" value="ECO:0007669"/>
    <property type="project" value="InterPro"/>
</dbReference>
<feature type="transmembrane region" description="Helical" evidence="5">
    <location>
        <begin position="104"/>
        <end position="131"/>
    </location>
</feature>
<feature type="transmembrane region" description="Helical" evidence="5">
    <location>
        <begin position="54"/>
        <end position="73"/>
    </location>
</feature>
<dbReference type="GO" id="GO:0140359">
    <property type="term" value="F:ABC-type transporter activity"/>
    <property type="evidence" value="ECO:0007669"/>
    <property type="project" value="InterPro"/>
</dbReference>
<dbReference type="KEGG" id="kbs:EPA93_21015"/>
<proteinExistence type="inferred from homology"/>
<keyword evidence="5" id="KW-1003">Cell membrane</keyword>
<feature type="transmembrane region" description="Helical" evidence="5">
    <location>
        <begin position="137"/>
        <end position="160"/>
    </location>
</feature>
<feature type="transmembrane region" description="Helical" evidence="5">
    <location>
        <begin position="226"/>
        <end position="245"/>
    </location>
</feature>
<dbReference type="InterPro" id="IPR013525">
    <property type="entry name" value="ABC2_TM"/>
</dbReference>
<keyword evidence="3 5" id="KW-1133">Transmembrane helix</keyword>
<evidence type="ECO:0000256" key="5">
    <source>
        <dbReference type="RuleBase" id="RU361157"/>
    </source>
</evidence>
<feature type="domain" description="ABC transmembrane type-2" evidence="6">
    <location>
        <begin position="27"/>
        <end position="251"/>
    </location>
</feature>
<sequence length="253" mass="27590">MSPSNHKPSLMVQLLDVFLIELTNWRWSWRSILITSTITPLISVLGLGTFARSAGPSATAYVLTGSAVLSLLFSNLNNLQGHVVFMRFMGTLDYFATLPIRRPILILAMIAAFFLLSLPSLLITILVGTLFLHIQLVIHPLLLLVIPLCALALSSLGVLIGVNARTPEESGAFTLLFTLVLTAAGPVIIPPDHLPSFLLIIGYFSPTTYASAALRQTLLGPVTHQLLFDIAILSGLAVFTLWLAARKLDWRHD</sequence>
<organism evidence="7 8">
    <name type="scientific">Ktedonosporobacter rubrisoli</name>
    <dbReference type="NCBI Taxonomy" id="2509675"/>
    <lineage>
        <taxon>Bacteria</taxon>
        <taxon>Bacillati</taxon>
        <taxon>Chloroflexota</taxon>
        <taxon>Ktedonobacteria</taxon>
        <taxon>Ktedonobacterales</taxon>
        <taxon>Ktedonosporobacteraceae</taxon>
        <taxon>Ktedonosporobacter</taxon>
    </lineage>
</organism>
<evidence type="ECO:0000313" key="7">
    <source>
        <dbReference type="EMBL" id="QBD78344.1"/>
    </source>
</evidence>
<dbReference type="Proteomes" id="UP000290365">
    <property type="component" value="Chromosome"/>
</dbReference>
<dbReference type="PANTHER" id="PTHR43229:SF3">
    <property type="entry name" value="ABC-TYPE MULTIDRUG TRANSPORT SYSTEM, PERMEASE COMPONENT"/>
    <property type="match status" value="1"/>
</dbReference>
<evidence type="ECO:0000256" key="1">
    <source>
        <dbReference type="ARBA" id="ARBA00004141"/>
    </source>
</evidence>
<comment type="subcellular location">
    <subcellularLocation>
        <location evidence="5">Cell membrane</location>
        <topology evidence="5">Multi-pass membrane protein</topology>
    </subcellularLocation>
    <subcellularLocation>
        <location evidence="1">Membrane</location>
        <topology evidence="1">Multi-pass membrane protein</topology>
    </subcellularLocation>
</comment>
<dbReference type="InterPro" id="IPR047817">
    <property type="entry name" value="ABC2_TM_bact-type"/>
</dbReference>
<dbReference type="InterPro" id="IPR051784">
    <property type="entry name" value="Nod_factor_ABC_transporter"/>
</dbReference>
<dbReference type="PANTHER" id="PTHR43229">
    <property type="entry name" value="NODULATION PROTEIN J"/>
    <property type="match status" value="1"/>
</dbReference>
<dbReference type="PROSITE" id="PS51012">
    <property type="entry name" value="ABC_TM2"/>
    <property type="match status" value="1"/>
</dbReference>
<keyword evidence="5" id="KW-0813">Transport</keyword>
<feature type="transmembrane region" description="Helical" evidence="5">
    <location>
        <begin position="172"/>
        <end position="189"/>
    </location>
</feature>
<keyword evidence="8" id="KW-1185">Reference proteome</keyword>
<evidence type="ECO:0000256" key="2">
    <source>
        <dbReference type="ARBA" id="ARBA00022692"/>
    </source>
</evidence>
<protein>
    <recommendedName>
        <fullName evidence="5">Transport permease protein</fullName>
    </recommendedName>
</protein>
<gene>
    <name evidence="7" type="ORF">EPA93_21015</name>
</gene>
<accession>A0A4P6JSG8</accession>
<evidence type="ECO:0000259" key="6">
    <source>
        <dbReference type="PROSITE" id="PS51012"/>
    </source>
</evidence>
<name>A0A4P6JSG8_KTERU</name>
<evidence type="ECO:0000256" key="3">
    <source>
        <dbReference type="ARBA" id="ARBA00022989"/>
    </source>
</evidence>
<keyword evidence="4 5" id="KW-0472">Membrane</keyword>
<dbReference type="InterPro" id="IPR000412">
    <property type="entry name" value="ABC_2_transport"/>
</dbReference>